<gene>
    <name evidence="1" type="ORF">GCM10010985_59150</name>
</gene>
<organism evidence="1 2">
    <name type="scientific">Caballeronia grimmiae</name>
    <dbReference type="NCBI Taxonomy" id="1071679"/>
    <lineage>
        <taxon>Bacteria</taxon>
        <taxon>Pseudomonadati</taxon>
        <taxon>Pseudomonadota</taxon>
        <taxon>Betaproteobacteria</taxon>
        <taxon>Burkholderiales</taxon>
        <taxon>Burkholderiaceae</taxon>
        <taxon>Caballeronia</taxon>
    </lineage>
</organism>
<proteinExistence type="predicted"/>
<comment type="caution">
    <text evidence="1">The sequence shown here is derived from an EMBL/GenBank/DDBJ whole genome shotgun (WGS) entry which is preliminary data.</text>
</comment>
<protein>
    <submittedName>
        <fullName evidence="1">Uncharacterized protein</fullName>
    </submittedName>
</protein>
<accession>A0ABQ1S936</accession>
<name>A0ABQ1S936_9BURK</name>
<evidence type="ECO:0000313" key="2">
    <source>
        <dbReference type="Proteomes" id="UP000597138"/>
    </source>
</evidence>
<evidence type="ECO:0000313" key="1">
    <source>
        <dbReference type="EMBL" id="GGD96643.1"/>
    </source>
</evidence>
<sequence length="62" mass="7183">MSDDPNGMRENQWTYATTRLRLQAFLSRVADPEVLKEYPNGRRKVFVLASPRVAPKQVYSMP</sequence>
<reference evidence="2" key="1">
    <citation type="journal article" date="2019" name="Int. J. Syst. Evol. Microbiol.">
        <title>The Global Catalogue of Microorganisms (GCM) 10K type strain sequencing project: providing services to taxonomists for standard genome sequencing and annotation.</title>
        <authorList>
            <consortium name="The Broad Institute Genomics Platform"/>
            <consortium name="The Broad Institute Genome Sequencing Center for Infectious Disease"/>
            <person name="Wu L."/>
            <person name="Ma J."/>
        </authorList>
    </citation>
    <scope>NUCLEOTIDE SEQUENCE [LARGE SCALE GENOMIC DNA]</scope>
    <source>
        <strain evidence="2">CGMCC 1.11013</strain>
    </source>
</reference>
<dbReference type="Proteomes" id="UP000597138">
    <property type="component" value="Unassembled WGS sequence"/>
</dbReference>
<dbReference type="EMBL" id="BMEG01000017">
    <property type="protein sequence ID" value="GGD96643.1"/>
    <property type="molecule type" value="Genomic_DNA"/>
</dbReference>
<keyword evidence="2" id="KW-1185">Reference proteome</keyword>